<evidence type="ECO:0000259" key="1">
    <source>
        <dbReference type="Pfam" id="PF01425"/>
    </source>
</evidence>
<feature type="domain" description="Amidase" evidence="1">
    <location>
        <begin position="27"/>
        <end position="451"/>
    </location>
</feature>
<dbReference type="InterPro" id="IPR020556">
    <property type="entry name" value="Amidase_CS"/>
</dbReference>
<reference evidence="2" key="1">
    <citation type="submission" date="2015-10" db="EMBL/GenBank/DDBJ databases">
        <authorList>
            <person name="Gilbert D.G."/>
        </authorList>
    </citation>
    <scope>NUCLEOTIDE SEQUENCE</scope>
</reference>
<dbReference type="Gene3D" id="3.90.1300.10">
    <property type="entry name" value="Amidase signature (AS) domain"/>
    <property type="match status" value="1"/>
</dbReference>
<dbReference type="AlphaFoldDB" id="A0A160V8T5"/>
<dbReference type="GO" id="GO:0016740">
    <property type="term" value="F:transferase activity"/>
    <property type="evidence" value="ECO:0007669"/>
    <property type="project" value="UniProtKB-KW"/>
</dbReference>
<dbReference type="EC" id="6.3.5.6" evidence="2"/>
<dbReference type="PANTHER" id="PTHR11895:SF7">
    <property type="entry name" value="GLUTAMYL-TRNA(GLN) AMIDOTRANSFERASE SUBUNIT A, MITOCHONDRIAL"/>
    <property type="match status" value="1"/>
</dbReference>
<dbReference type="InterPro" id="IPR000120">
    <property type="entry name" value="Amidase"/>
</dbReference>
<gene>
    <name evidence="2" type="ORF">MGWOODY_Clf3035</name>
</gene>
<dbReference type="GO" id="GO:0050566">
    <property type="term" value="F:asparaginyl-tRNA synthase (glutamine-hydrolyzing) activity"/>
    <property type="evidence" value="ECO:0007669"/>
    <property type="project" value="UniProtKB-EC"/>
</dbReference>
<keyword evidence="2" id="KW-0436">Ligase</keyword>
<sequence>MQDTDLLYTPVWQLRELLDTRQVSSVELTETFLRRIEQLNPKLNAYLIVTGDEALAAAKAADEMIGQGQAGPLLGIPISLKDLEATKGIRSTMGSLAYQNTVPDFDSVVAERVKASGAVLLGKTNTPEFGLQGTTENRLGDPCRNPWNTERTAGGSSGGAGAAVAAAMCPFATGTDGGGSIRNPSSFNGIYGIKPTLGRIPRAGGLGRPAPNLTSQSGPMARNVRDAAMLLNALAGHDARDPASLRDQAPDFLAGLDNGVHGLRIAWSTDMGYGVIDPEVASITSTAARVFEELDCTVDDPGFALDNPIPAFLMIFWTGNYTSYGHLMEECPDKLSDNARFCFENSSKATAADYARAIRTVDEMKCRIDDLMDTYDLLLTPTMAVPPFPIGQPPDKIDGKDVTARTAYSPMTRPFNLSGQPAASVPCGFSSDGMPIGLHIIGRRGDEATVLRASAAFEQARPWEHLRPNIN</sequence>
<dbReference type="PROSITE" id="PS00571">
    <property type="entry name" value="AMIDASES"/>
    <property type="match status" value="1"/>
</dbReference>
<keyword evidence="2" id="KW-0808">Transferase</keyword>
<proteinExistence type="predicted"/>
<dbReference type="InterPro" id="IPR023631">
    <property type="entry name" value="Amidase_dom"/>
</dbReference>
<dbReference type="PANTHER" id="PTHR11895">
    <property type="entry name" value="TRANSAMIDASE"/>
    <property type="match status" value="1"/>
</dbReference>
<dbReference type="EC" id="6.3.5.7" evidence="2"/>
<name>A0A160V8T5_9ZZZZ</name>
<dbReference type="Pfam" id="PF01425">
    <property type="entry name" value="Amidase"/>
    <property type="match status" value="1"/>
</dbReference>
<dbReference type="EMBL" id="FAXA01000239">
    <property type="protein sequence ID" value="CUV02352.1"/>
    <property type="molecule type" value="Genomic_DNA"/>
</dbReference>
<organism evidence="2">
    <name type="scientific">hydrothermal vent metagenome</name>
    <dbReference type="NCBI Taxonomy" id="652676"/>
    <lineage>
        <taxon>unclassified sequences</taxon>
        <taxon>metagenomes</taxon>
        <taxon>ecological metagenomes</taxon>
    </lineage>
</organism>
<evidence type="ECO:0000313" key="2">
    <source>
        <dbReference type="EMBL" id="CUV02352.1"/>
    </source>
</evidence>
<accession>A0A160V8T5</accession>
<dbReference type="GO" id="GO:0050567">
    <property type="term" value="F:glutaminyl-tRNA synthase (glutamine-hydrolyzing) activity"/>
    <property type="evidence" value="ECO:0007669"/>
    <property type="project" value="UniProtKB-EC"/>
</dbReference>
<dbReference type="SUPFAM" id="SSF75304">
    <property type="entry name" value="Amidase signature (AS) enzymes"/>
    <property type="match status" value="1"/>
</dbReference>
<dbReference type="InterPro" id="IPR036928">
    <property type="entry name" value="AS_sf"/>
</dbReference>
<protein>
    <submittedName>
        <fullName evidence="2">Aspartyl-tRNA(Asn) amidotransferase subunit A @ Glutamyl-tRNA(Gln) amidotransferase subunit A</fullName>
        <ecNumber evidence="2">6.3.5.6</ecNumber>
        <ecNumber evidence="2">6.3.5.7</ecNumber>
    </submittedName>
</protein>